<dbReference type="PANTHER" id="PTHR47062">
    <property type="match status" value="1"/>
</dbReference>
<evidence type="ECO:0000313" key="15">
    <source>
        <dbReference type="Proteomes" id="UP001628281"/>
    </source>
</evidence>
<dbReference type="PANTHER" id="PTHR47062:SF1">
    <property type="entry name" value="SMALL HEAT SHOCK PROTEIN IBPA"/>
    <property type="match status" value="1"/>
</dbReference>
<gene>
    <name evidence="6" type="ORF">ABAZ39_01125</name>
    <name evidence="8" type="ORF">ACJ41P_05805</name>
    <name evidence="9" type="ORF">C1S70_10820</name>
    <name evidence="10" type="ORF">D3093_08070</name>
    <name evidence="7" type="ORF">FH063_000098</name>
</gene>
<evidence type="ECO:0000313" key="10">
    <source>
        <dbReference type="EMBL" id="QCN95213.1"/>
    </source>
</evidence>
<dbReference type="SUPFAM" id="SSF49764">
    <property type="entry name" value="HSP20-like chaperones"/>
    <property type="match status" value="1"/>
</dbReference>
<comment type="similarity">
    <text evidence="2 3">Belongs to the small heat shock protein (HSP20) family.</text>
</comment>
<evidence type="ECO:0000256" key="3">
    <source>
        <dbReference type="RuleBase" id="RU003616"/>
    </source>
</evidence>
<dbReference type="EMBL" id="CP032321">
    <property type="protein sequence ID" value="QCN95213.1"/>
    <property type="molecule type" value="Genomic_DNA"/>
</dbReference>
<evidence type="ECO:0000313" key="14">
    <source>
        <dbReference type="Proteomes" id="UP000325333"/>
    </source>
</evidence>
<evidence type="ECO:0000256" key="1">
    <source>
        <dbReference type="ARBA" id="ARBA00023016"/>
    </source>
</evidence>
<dbReference type="Proteomes" id="UP000298595">
    <property type="component" value="Chromosome"/>
</dbReference>
<evidence type="ECO:0000313" key="8">
    <source>
        <dbReference type="EMBL" id="MFL7900631.1"/>
    </source>
</evidence>
<evidence type="ECO:0000313" key="13">
    <source>
        <dbReference type="Proteomes" id="UP000298595"/>
    </source>
</evidence>
<dbReference type="Pfam" id="PF00011">
    <property type="entry name" value="HSP20"/>
    <property type="match status" value="1"/>
</dbReference>
<accession>A0A060D988</accession>
<dbReference type="RefSeq" id="WP_014239222.1">
    <property type="nucleotide sequence ID" value="NZ_CP007793.1"/>
</dbReference>
<dbReference type="EMBL" id="JBJLSN010000005">
    <property type="protein sequence ID" value="MFL7900631.1"/>
    <property type="molecule type" value="Genomic_DNA"/>
</dbReference>
<dbReference type="InterPro" id="IPR002068">
    <property type="entry name" value="A-crystallin/Hsp20_dom"/>
</dbReference>
<reference evidence="7 14" key="4">
    <citation type="submission" date="2019-07" db="EMBL/GenBank/DDBJ databases">
        <title>Genome sequencing of the stress-tolerant strain Azospirillum brasilense Az19.</title>
        <authorList>
            <person name="Maroniche G.A."/>
            <person name="Garcia J.E."/>
            <person name="Pagnussat L."/>
            <person name="Amenta M."/>
            <person name="Creus C.M."/>
        </authorList>
    </citation>
    <scope>NUCLEOTIDE SEQUENCE [LARGE SCALE GENOMIC DNA]</scope>
    <source>
        <strain evidence="7 14">Az19</strain>
    </source>
</reference>
<reference evidence="8 15" key="5">
    <citation type="submission" date="2024-11" db="EMBL/GenBank/DDBJ databases">
        <title>Draft genome sequences of two bacteria associated to sugarcane roots in Colombia.</title>
        <authorList>
            <person name="Pardo-Diaz S."/>
            <person name="Masmela-Mendoza J."/>
            <person name="Delgadillo-Duran P."/>
            <person name="Bautista E.J."/>
            <person name="Rojas-Tapias D.F."/>
        </authorList>
    </citation>
    <scope>NUCLEOTIDE SEQUENCE [LARGE SCALE GENOMIC DNA]</scope>
    <source>
        <strain evidence="8 15">Ap18</strain>
    </source>
</reference>
<keyword evidence="15" id="KW-1185">Reference proteome</keyword>
<evidence type="ECO:0000313" key="6">
    <source>
        <dbReference type="EMBL" id="AIB10641.1"/>
    </source>
</evidence>
<keyword evidence="1" id="KW-0346">Stress response</keyword>
<dbReference type="CDD" id="cd06470">
    <property type="entry name" value="ACD_IbpA-B_like"/>
    <property type="match status" value="1"/>
</dbReference>
<evidence type="ECO:0000313" key="11">
    <source>
        <dbReference type="Proteomes" id="UP000027186"/>
    </source>
</evidence>
<evidence type="ECO:0000313" key="12">
    <source>
        <dbReference type="Proteomes" id="UP000236268"/>
    </source>
</evidence>
<reference evidence="6 11" key="1">
    <citation type="journal article" date="2014" name="Genome Announc.">
        <title>Complete Genome Sequence of the Model Rhizosphere Strain Azospirillum brasilense Az39, Successfully Applied in Agriculture.</title>
        <authorList>
            <person name="Rivera D."/>
            <person name="Revale S."/>
            <person name="Molina R."/>
            <person name="Gualpa J."/>
            <person name="Puente M."/>
            <person name="Maroniche G."/>
            <person name="Paris G."/>
            <person name="Baker D."/>
            <person name="Clavijo B."/>
            <person name="McLay K."/>
            <person name="Spaepen S."/>
            <person name="Perticari A."/>
            <person name="Vazquez M."/>
            <person name="Wisniewski-Dye F."/>
            <person name="Watkins C."/>
            <person name="Martinez-Abarca F."/>
            <person name="Vanderleyden J."/>
            <person name="Cassan F."/>
        </authorList>
    </citation>
    <scope>NUCLEOTIDE SEQUENCE [LARGE SCALE GENOMIC DNA]</scope>
    <source>
        <strain evidence="6 11">Az39</strain>
    </source>
</reference>
<name>A0A2K1G2D6_9PROT</name>
<dbReference type="PROSITE" id="PS01031">
    <property type="entry name" value="SHSP"/>
    <property type="match status" value="1"/>
</dbReference>
<evidence type="ECO:0000256" key="4">
    <source>
        <dbReference type="SAM" id="MobiDB-lite"/>
    </source>
</evidence>
<dbReference type="Proteomes" id="UP000325333">
    <property type="component" value="Unassembled WGS sequence"/>
</dbReference>
<dbReference type="OrthoDB" id="9810618at2"/>
<dbReference type="InterPro" id="IPR008978">
    <property type="entry name" value="HSP20-like_chaperone"/>
</dbReference>
<dbReference type="Gene3D" id="2.60.40.790">
    <property type="match status" value="1"/>
</dbReference>
<dbReference type="InterPro" id="IPR037913">
    <property type="entry name" value="ACD_IbpA/B"/>
</dbReference>
<proteinExistence type="inferred from homology"/>
<reference evidence="9 12" key="2">
    <citation type="submission" date="2018-01" db="EMBL/GenBank/DDBJ databases">
        <title>Whole genome sequence of Azospirillum brasilense REC3 isolated from strawberry roots.</title>
        <authorList>
            <person name="Fontana C.A."/>
            <person name="Salazar S.M."/>
            <person name="Bassi D."/>
            <person name="Puglisi E."/>
            <person name="Lovaisa N.C."/>
            <person name="Toffoli L.M."/>
            <person name="Pedraza R."/>
            <person name="Cocconcelli P.S."/>
        </authorList>
    </citation>
    <scope>NUCLEOTIDE SEQUENCE [LARGE SCALE GENOMIC DNA]</scope>
    <source>
        <strain evidence="9 12">REC3</strain>
    </source>
</reference>
<dbReference type="EMBL" id="CP007793">
    <property type="protein sequence ID" value="AIB10641.1"/>
    <property type="molecule type" value="Genomic_DNA"/>
</dbReference>
<dbReference type="AlphaFoldDB" id="A0A2K1G2D6"/>
<evidence type="ECO:0000313" key="9">
    <source>
        <dbReference type="EMBL" id="PNQ98956.1"/>
    </source>
</evidence>
<feature type="domain" description="SHSP" evidence="5">
    <location>
        <begin position="28"/>
        <end position="137"/>
    </location>
</feature>
<organism evidence="9 12">
    <name type="scientific">Azospirillum argentinense</name>
    <dbReference type="NCBI Taxonomy" id="2970906"/>
    <lineage>
        <taxon>Bacteria</taxon>
        <taxon>Pseudomonadati</taxon>
        <taxon>Pseudomonadota</taxon>
        <taxon>Alphaproteobacteria</taxon>
        <taxon>Rhodospirillales</taxon>
        <taxon>Azospirillaceae</taxon>
        <taxon>Azospirillum</taxon>
    </lineage>
</organism>
<dbReference type="EMBL" id="POWG01000009">
    <property type="protein sequence ID" value="PNQ98956.1"/>
    <property type="molecule type" value="Genomic_DNA"/>
</dbReference>
<evidence type="ECO:0000259" key="5">
    <source>
        <dbReference type="PROSITE" id="PS01031"/>
    </source>
</evidence>
<dbReference type="Proteomes" id="UP000236268">
    <property type="component" value="Unassembled WGS sequence"/>
</dbReference>
<dbReference type="GeneID" id="56452106"/>
<accession>A0A2K1G2D6</accession>
<dbReference type="Proteomes" id="UP000027186">
    <property type="component" value="Chromosome"/>
</dbReference>
<dbReference type="KEGG" id="aare:D3093_08070"/>
<dbReference type="KEGG" id="abq:ABAZ39_01125"/>
<sequence length="159" mass="17489">MTTRLSLFNSPLLLGFDQFERTLDRIAKNSAEGYPPYNIEQIGDEGLRITLAVAGFTSEDLSVQIEDNQLVIRGRQTDDRSRIYLHRGIAARQFQRSFVLAEGIEVVGASLDNGLLNIDLKRPLPEPKVRTIKIEQPAQAASGTAGPQTIDVAPDRGDA</sequence>
<dbReference type="EMBL" id="VEWN01000001">
    <property type="protein sequence ID" value="KAA1057898.1"/>
    <property type="molecule type" value="Genomic_DNA"/>
</dbReference>
<protein>
    <submittedName>
        <fullName evidence="9">Heat-shock protein Hsp20</fullName>
    </submittedName>
    <submittedName>
        <fullName evidence="8">Hsp20 family protein</fullName>
    </submittedName>
</protein>
<reference evidence="10 13" key="3">
    <citation type="submission" date="2018-09" db="EMBL/GenBank/DDBJ databases">
        <title>Whole genome based analysis of evolution and adaptive divergence in Indian and Brazilian strains of Azospirillum brasilense.</title>
        <authorList>
            <person name="Singh C."/>
            <person name="Tripathi A.K."/>
        </authorList>
    </citation>
    <scope>NUCLEOTIDE SEQUENCE [LARGE SCALE GENOMIC DNA]</scope>
    <source>
        <strain evidence="10 13">MTCC4035</strain>
    </source>
</reference>
<evidence type="ECO:0000256" key="2">
    <source>
        <dbReference type="PROSITE-ProRule" id="PRU00285"/>
    </source>
</evidence>
<dbReference type="Proteomes" id="UP001628281">
    <property type="component" value="Unassembled WGS sequence"/>
</dbReference>
<feature type="region of interest" description="Disordered" evidence="4">
    <location>
        <begin position="136"/>
        <end position="159"/>
    </location>
</feature>
<evidence type="ECO:0000313" key="7">
    <source>
        <dbReference type="EMBL" id="KAA1057898.1"/>
    </source>
</evidence>